<organism evidence="10 11">
    <name type="scientific">Aspergillus homomorphus (strain CBS 101889)</name>
    <dbReference type="NCBI Taxonomy" id="1450537"/>
    <lineage>
        <taxon>Eukaryota</taxon>
        <taxon>Fungi</taxon>
        <taxon>Dikarya</taxon>
        <taxon>Ascomycota</taxon>
        <taxon>Pezizomycotina</taxon>
        <taxon>Eurotiomycetes</taxon>
        <taxon>Eurotiomycetidae</taxon>
        <taxon>Eurotiales</taxon>
        <taxon>Aspergillaceae</taxon>
        <taxon>Aspergillus</taxon>
        <taxon>Aspergillus subgen. Circumdati</taxon>
    </lineage>
</organism>
<evidence type="ECO:0000313" key="10">
    <source>
        <dbReference type="EMBL" id="RAL07557.1"/>
    </source>
</evidence>
<dbReference type="GeneID" id="37204537"/>
<evidence type="ECO:0000256" key="7">
    <source>
        <dbReference type="ARBA" id="ARBA00022833"/>
    </source>
</evidence>
<dbReference type="Gene3D" id="3.40.630.60">
    <property type="match status" value="1"/>
</dbReference>
<comment type="function">
    <text evidence="1">Ornithine decarboxylase (ODC) antizyme protein that negatively regulates ODC activity and intracellular polyamine biosynthesis in response to increased intracellular polyamine levels. Binds to ODC monomers, inhibiting the assembly of the functional ODC homodimer, and targets the monomers for ubiquitin-independent proteolytic destruction by the 26S proteasome.</text>
</comment>
<name>A0A395HIC2_ASPHC</name>
<accession>A0A395HIC2</accession>
<dbReference type="Pfam" id="PF02100">
    <property type="entry name" value="ODC_AZ"/>
    <property type="match status" value="1"/>
</dbReference>
<dbReference type="InterPro" id="IPR039058">
    <property type="entry name" value="Yippee_fam"/>
</dbReference>
<dbReference type="AlphaFoldDB" id="A0A395HIC2"/>
<evidence type="ECO:0000256" key="1">
    <source>
        <dbReference type="ARBA" id="ARBA00002307"/>
    </source>
</evidence>
<keyword evidence="11" id="KW-1185">Reference proteome</keyword>
<sequence>MSKSSNDISSRRFQLQQCLERSFQASVLASCYSVNTTASTVTGFHYCTTGHSGIPEVPSGYKSPSSPPLDLSLLPGLGVSWSGNSLSEHKGEAAHAIPEECERLFCEHMSVIFLGERRFIGQDSPGIGAYQSRPAIAESEHTPIQHWLEVLDYTNDITYRGFVASTSDGQPTVFVFFDQALGHSLKTGLVALFELASISIFGCSQIVACIPRSRDTVELEIVRNFGWCGFSLTTLQQWSVGNAPYSLSDRWLFLLAEIRSTNAHSLALMFPKFLLYSGIVRPKHRGLSSELGQIPCSDERNNNGNERILNGHVSCIRCSHCAADLCLTSQIISKGFTGRHGRALLVSAETVASAISISASSATTECLPNTIVQKPVFRRLVTGAHTVSDINCALCGTVLGWKYVSAEEESQRYKIGKFILETEKITISSVWESADLPTDPPVSYPEGPRPKLSAKRMEFDSQDEDECEDLFAGIWSPGLAMRRRSRKLDHDSPLSRLTPS</sequence>
<dbReference type="PROSITE" id="PS51792">
    <property type="entry name" value="YIPPEE"/>
    <property type="match status" value="1"/>
</dbReference>
<dbReference type="GO" id="GO:0046872">
    <property type="term" value="F:metal ion binding"/>
    <property type="evidence" value="ECO:0007669"/>
    <property type="project" value="UniProtKB-KW"/>
</dbReference>
<dbReference type="InterPro" id="IPR004910">
    <property type="entry name" value="Yippee/Mis18/Cereblon"/>
</dbReference>
<evidence type="ECO:0000256" key="3">
    <source>
        <dbReference type="ARBA" id="ARBA00008796"/>
    </source>
</evidence>
<evidence type="ECO:0000256" key="6">
    <source>
        <dbReference type="ARBA" id="ARBA00022758"/>
    </source>
</evidence>
<comment type="subunit">
    <text evidence="4">Interacts with ODC and thereby sterically blocks ODC homodimerization.</text>
</comment>
<comment type="similarity">
    <text evidence="2">Belongs to the yippee family.</text>
</comment>
<dbReference type="PANTHER" id="PTHR13848">
    <property type="entry name" value="PROTEIN YIPPEE-LIKE CG15309-RELATED"/>
    <property type="match status" value="1"/>
</dbReference>
<dbReference type="EMBL" id="KZ824328">
    <property type="protein sequence ID" value="RAL07557.1"/>
    <property type="molecule type" value="Genomic_DNA"/>
</dbReference>
<keyword evidence="7" id="KW-0862">Zinc</keyword>
<comment type="similarity">
    <text evidence="3">Belongs to the ODC antizyme family.</text>
</comment>
<dbReference type="InterPro" id="IPR002993">
    <property type="entry name" value="ODC_AZ"/>
</dbReference>
<dbReference type="Proteomes" id="UP000248961">
    <property type="component" value="Unassembled WGS sequence"/>
</dbReference>
<evidence type="ECO:0000256" key="5">
    <source>
        <dbReference type="ARBA" id="ARBA00022723"/>
    </source>
</evidence>
<dbReference type="Pfam" id="PF03226">
    <property type="entry name" value="Yippee-Mis18"/>
    <property type="match status" value="1"/>
</dbReference>
<dbReference type="VEuPathDB" id="FungiDB:BO97DRAFT_473546"/>
<dbReference type="STRING" id="1450537.A0A395HIC2"/>
<evidence type="ECO:0000256" key="4">
    <source>
        <dbReference type="ARBA" id="ARBA00011486"/>
    </source>
</evidence>
<reference evidence="10 11" key="1">
    <citation type="submission" date="2018-02" db="EMBL/GenBank/DDBJ databases">
        <title>The genomes of Aspergillus section Nigri reveals drivers in fungal speciation.</title>
        <authorList>
            <consortium name="DOE Joint Genome Institute"/>
            <person name="Vesth T.C."/>
            <person name="Nybo J."/>
            <person name="Theobald S."/>
            <person name="Brandl J."/>
            <person name="Frisvad J.C."/>
            <person name="Nielsen K.F."/>
            <person name="Lyhne E.K."/>
            <person name="Kogle M.E."/>
            <person name="Kuo A."/>
            <person name="Riley R."/>
            <person name="Clum A."/>
            <person name="Nolan M."/>
            <person name="Lipzen A."/>
            <person name="Salamov A."/>
            <person name="Henrissat B."/>
            <person name="Wiebenga A."/>
            <person name="De vries R.P."/>
            <person name="Grigoriev I.V."/>
            <person name="Mortensen U.H."/>
            <person name="Andersen M.R."/>
            <person name="Baker S.E."/>
        </authorList>
    </citation>
    <scope>NUCLEOTIDE SEQUENCE [LARGE SCALE GENOMIC DNA]</scope>
    <source>
        <strain evidence="10 11">CBS 101889</strain>
    </source>
</reference>
<gene>
    <name evidence="10" type="ORF">BO97DRAFT_473546</name>
</gene>
<keyword evidence="5" id="KW-0479">Metal-binding</keyword>
<evidence type="ECO:0000256" key="2">
    <source>
        <dbReference type="ARBA" id="ARBA00005613"/>
    </source>
</evidence>
<dbReference type="RefSeq" id="XP_025546711.1">
    <property type="nucleotide sequence ID" value="XM_025700248.1"/>
</dbReference>
<dbReference type="SUPFAM" id="SSF55729">
    <property type="entry name" value="Acyl-CoA N-acyltransferases (Nat)"/>
    <property type="match status" value="1"/>
</dbReference>
<evidence type="ECO:0000313" key="11">
    <source>
        <dbReference type="Proteomes" id="UP000248961"/>
    </source>
</evidence>
<dbReference type="InterPro" id="IPR016181">
    <property type="entry name" value="Acyl_CoA_acyltransferase"/>
</dbReference>
<keyword evidence="6" id="KW-0688">Ribosomal frameshifting</keyword>
<dbReference type="InterPro" id="IPR034751">
    <property type="entry name" value="Yippee"/>
</dbReference>
<dbReference type="OrthoDB" id="6407410at2759"/>
<dbReference type="GO" id="GO:0008073">
    <property type="term" value="F:ornithine decarboxylase inhibitor activity"/>
    <property type="evidence" value="ECO:0007669"/>
    <property type="project" value="InterPro"/>
</dbReference>
<evidence type="ECO:0000256" key="8">
    <source>
        <dbReference type="SAM" id="MobiDB-lite"/>
    </source>
</evidence>
<evidence type="ECO:0000259" key="9">
    <source>
        <dbReference type="PROSITE" id="PS51792"/>
    </source>
</evidence>
<protein>
    <submittedName>
        <fullName evidence="10">Yippee-domain-containing protein</fullName>
    </submittedName>
</protein>
<dbReference type="InterPro" id="IPR038581">
    <property type="entry name" value="ODC_AZ_sf"/>
</dbReference>
<feature type="domain" description="Yippee" evidence="9">
    <location>
        <begin position="314"/>
        <end position="429"/>
    </location>
</feature>
<proteinExistence type="inferred from homology"/>
<dbReference type="GO" id="GO:0075523">
    <property type="term" value="P:viral translational frameshifting"/>
    <property type="evidence" value="ECO:0007669"/>
    <property type="project" value="UniProtKB-KW"/>
</dbReference>
<feature type="region of interest" description="Disordered" evidence="8">
    <location>
        <begin position="437"/>
        <end position="459"/>
    </location>
</feature>